<feature type="chain" id="PRO_5045488931" evidence="1">
    <location>
        <begin position="17"/>
        <end position="262"/>
    </location>
</feature>
<proteinExistence type="predicted"/>
<dbReference type="RefSeq" id="WP_264727169.1">
    <property type="nucleotide sequence ID" value="NZ_JAPDNR010000001.1"/>
</dbReference>
<feature type="signal peptide" evidence="1">
    <location>
        <begin position="1"/>
        <end position="16"/>
    </location>
</feature>
<evidence type="ECO:0000313" key="2">
    <source>
        <dbReference type="EMBL" id="MCW3482609.1"/>
    </source>
</evidence>
<dbReference type="Proteomes" id="UP001207742">
    <property type="component" value="Unassembled WGS sequence"/>
</dbReference>
<dbReference type="EMBL" id="JAPDNS010000001">
    <property type="protein sequence ID" value="MCW3482609.1"/>
    <property type="molecule type" value="Genomic_DNA"/>
</dbReference>
<name>A0ABT3IF67_9BACT</name>
<reference evidence="2 3" key="1">
    <citation type="submission" date="2022-10" db="EMBL/GenBank/DDBJ databases">
        <title>Chitinophaga nivalis PC15 sp. nov., isolated from Pyeongchang county, South Korea.</title>
        <authorList>
            <person name="Trinh H.N."/>
        </authorList>
    </citation>
    <scope>NUCLEOTIDE SEQUENCE [LARGE SCALE GENOMIC DNA]</scope>
    <source>
        <strain evidence="2 3">PC14</strain>
    </source>
</reference>
<sequence>MKLLLLTLVWVQTVSAQPLLTPVGSNAGIGAYSRHFQDAITAYRHPAALSGISAFTGGSYAENRFLLRSITLYIAAAAIPVKPGAFGIGITRLGNTDWYQQQLSLSYGRALGNRCGIGLQFSYETTAVTGYGKSGRSAVTIGGLWHIDEKFHVGGQLEKIPGLPVTYIIGAGFEASRNCLLATEVSRQETTGTDVKATAHYRITPALALQLGFAAQPPRHNAGVMVYWHAWRIDMTASFHPQLGITPATTIIWQRSATPAAE</sequence>
<evidence type="ECO:0000256" key="1">
    <source>
        <dbReference type="SAM" id="SignalP"/>
    </source>
</evidence>
<comment type="caution">
    <text evidence="2">The sequence shown here is derived from an EMBL/GenBank/DDBJ whole genome shotgun (WGS) entry which is preliminary data.</text>
</comment>
<evidence type="ECO:0000313" key="3">
    <source>
        <dbReference type="Proteomes" id="UP001207742"/>
    </source>
</evidence>
<keyword evidence="1" id="KW-0732">Signal</keyword>
<organism evidence="2 3">
    <name type="scientific">Chitinophaga nivalis</name>
    <dbReference type="NCBI Taxonomy" id="2991709"/>
    <lineage>
        <taxon>Bacteria</taxon>
        <taxon>Pseudomonadati</taxon>
        <taxon>Bacteroidota</taxon>
        <taxon>Chitinophagia</taxon>
        <taxon>Chitinophagales</taxon>
        <taxon>Chitinophagaceae</taxon>
        <taxon>Chitinophaga</taxon>
    </lineage>
</organism>
<accession>A0ABT3IF67</accession>
<protein>
    <submittedName>
        <fullName evidence="2">Uncharacterized protein</fullName>
    </submittedName>
</protein>
<keyword evidence="3" id="KW-1185">Reference proteome</keyword>
<gene>
    <name evidence="2" type="ORF">OL497_01775</name>
</gene>